<evidence type="ECO:0000313" key="3">
    <source>
        <dbReference type="EMBL" id="KPN31844.1"/>
    </source>
</evidence>
<proteinExistence type="predicted"/>
<protein>
    <recommendedName>
        <fullName evidence="2">DUF7260 domain-containing protein</fullName>
    </recommendedName>
</protein>
<dbReference type="Pfam" id="PF23921">
    <property type="entry name" value="DUF7260"/>
    <property type="match status" value="1"/>
</dbReference>
<feature type="region of interest" description="Disordered" evidence="1">
    <location>
        <begin position="36"/>
        <end position="66"/>
    </location>
</feature>
<sequence length="262" mass="28375">MIETHVDGATEAVERERAALTEQGAAYEEFRRRVASLSTTERRPGSAGATVHGGGAARTARADTGGAACERVRETFAETVRPHSIDDVGEEPLLETIREELGDGVALALAPTTDAGFTPKTKQAVLTAARERSRGIEATLASIDSELESLEGAADVVAELTEWLVAADETPLSSLGFDALRDRHERLAAYRARCDSLLTERQELLASTTGRNRSADVTHRSLVRYLYSSFPVVYPVLSTVTRLVDLLGDCQRAVRSHLTRRA</sequence>
<accession>A0A0P7I4E2</accession>
<evidence type="ECO:0000259" key="2">
    <source>
        <dbReference type="Pfam" id="PF23921"/>
    </source>
</evidence>
<organism evidence="3 4">
    <name type="scientific">Halolamina pelagica</name>
    <dbReference type="NCBI Taxonomy" id="699431"/>
    <lineage>
        <taxon>Archaea</taxon>
        <taxon>Methanobacteriati</taxon>
        <taxon>Methanobacteriota</taxon>
        <taxon>Stenosarchaea group</taxon>
        <taxon>Halobacteria</taxon>
        <taxon>Halobacteriales</taxon>
        <taxon>Haloferacaceae</taxon>
    </lineage>
</organism>
<reference evidence="4" key="1">
    <citation type="submission" date="2013-11" db="EMBL/GenBank/DDBJ databases">
        <authorList>
            <person name="Hoang H.T."/>
            <person name="Killian M.L."/>
            <person name="Madson D.M."/>
            <person name="Arruda P.H.E."/>
            <person name="Sun D."/>
            <person name="Schwartz K.J."/>
            <person name="Yoon K."/>
        </authorList>
    </citation>
    <scope>NUCLEOTIDE SEQUENCE [LARGE SCALE GENOMIC DNA]</scope>
    <source>
        <strain evidence="4">CDK2</strain>
    </source>
</reference>
<keyword evidence="4" id="KW-1185">Reference proteome</keyword>
<name>A0A0P7I4E2_9EURY</name>
<evidence type="ECO:0000256" key="1">
    <source>
        <dbReference type="SAM" id="MobiDB-lite"/>
    </source>
</evidence>
<dbReference type="RefSeq" id="WP_054584305.1">
    <property type="nucleotide sequence ID" value="NZ_LGUC01000001.1"/>
</dbReference>
<dbReference type="AlphaFoldDB" id="A0A0P7I4E2"/>
<dbReference type="OrthoDB" id="213880at2157"/>
<dbReference type="STRING" id="699431.SY89_02600"/>
<feature type="compositionally biased region" description="Low complexity" evidence="1">
    <location>
        <begin position="57"/>
        <end position="66"/>
    </location>
</feature>
<comment type="caution">
    <text evidence="3">The sequence shown here is derived from an EMBL/GenBank/DDBJ whole genome shotgun (WGS) entry which is preliminary data.</text>
</comment>
<dbReference type="Proteomes" id="UP000050535">
    <property type="component" value="Unassembled WGS sequence"/>
</dbReference>
<feature type="domain" description="DUF7260" evidence="2">
    <location>
        <begin position="4"/>
        <end position="251"/>
    </location>
</feature>
<gene>
    <name evidence="3" type="ORF">SY89_02600</name>
</gene>
<dbReference type="InterPro" id="IPR055684">
    <property type="entry name" value="DUF7260"/>
</dbReference>
<dbReference type="EMBL" id="LGUC01000001">
    <property type="protein sequence ID" value="KPN31844.1"/>
    <property type="molecule type" value="Genomic_DNA"/>
</dbReference>
<evidence type="ECO:0000313" key="4">
    <source>
        <dbReference type="Proteomes" id="UP000050535"/>
    </source>
</evidence>